<organism evidence="2 3">
    <name type="scientific">Paenibacillus rigui</name>
    <dbReference type="NCBI Taxonomy" id="554312"/>
    <lineage>
        <taxon>Bacteria</taxon>
        <taxon>Bacillati</taxon>
        <taxon>Bacillota</taxon>
        <taxon>Bacilli</taxon>
        <taxon>Bacillales</taxon>
        <taxon>Paenibacillaceae</taxon>
        <taxon>Paenibacillus</taxon>
    </lineage>
</organism>
<keyword evidence="1" id="KW-0472">Membrane</keyword>
<feature type="transmembrane region" description="Helical" evidence="1">
    <location>
        <begin position="12"/>
        <end position="33"/>
    </location>
</feature>
<dbReference type="AlphaFoldDB" id="A0A229UUA1"/>
<accession>A0A229UUA1</accession>
<dbReference type="EMBL" id="NMQW01000008">
    <property type="protein sequence ID" value="OXM87096.1"/>
    <property type="molecule type" value="Genomic_DNA"/>
</dbReference>
<evidence type="ECO:0000313" key="3">
    <source>
        <dbReference type="Proteomes" id="UP000215509"/>
    </source>
</evidence>
<keyword evidence="1" id="KW-0812">Transmembrane</keyword>
<feature type="transmembrane region" description="Helical" evidence="1">
    <location>
        <begin position="66"/>
        <end position="90"/>
    </location>
</feature>
<reference evidence="2 3" key="1">
    <citation type="submission" date="2017-07" db="EMBL/GenBank/DDBJ databases">
        <title>Genome sequencing and assembly of Paenibacillus rigui.</title>
        <authorList>
            <person name="Mayilraj S."/>
        </authorList>
    </citation>
    <scope>NUCLEOTIDE SEQUENCE [LARGE SCALE GENOMIC DNA]</scope>
    <source>
        <strain evidence="2 3">JCM 16352</strain>
    </source>
</reference>
<feature type="transmembrane region" description="Helical" evidence="1">
    <location>
        <begin position="132"/>
        <end position="150"/>
    </location>
</feature>
<dbReference type="RefSeq" id="WP_094013843.1">
    <property type="nucleotide sequence ID" value="NZ_NMQW01000008.1"/>
</dbReference>
<feature type="transmembrane region" description="Helical" evidence="1">
    <location>
        <begin position="102"/>
        <end position="125"/>
    </location>
</feature>
<keyword evidence="3" id="KW-1185">Reference proteome</keyword>
<feature type="transmembrane region" description="Helical" evidence="1">
    <location>
        <begin position="39"/>
        <end position="59"/>
    </location>
</feature>
<sequence length="186" mass="20837">MNEKQVIRWLGMLCLLAGIIRMGMTPSSLIWGTDSVQELTFGLIACILMSACTIVTYMVQSRETGVIGFITVLAIIIGNIVTTCMLWSSFASIKPEINPDGLFVVISRTLTLICFTGGTLVFTLLTYRAKVFPRWIPGLFVMMIASMVLPVEDNKYFAFFWGLTYVGMGYTIWANKLNHSEGTYKW</sequence>
<evidence type="ECO:0000256" key="1">
    <source>
        <dbReference type="SAM" id="Phobius"/>
    </source>
</evidence>
<comment type="caution">
    <text evidence="2">The sequence shown here is derived from an EMBL/GenBank/DDBJ whole genome shotgun (WGS) entry which is preliminary data.</text>
</comment>
<evidence type="ECO:0000313" key="2">
    <source>
        <dbReference type="EMBL" id="OXM87096.1"/>
    </source>
</evidence>
<proteinExistence type="predicted"/>
<dbReference type="Proteomes" id="UP000215509">
    <property type="component" value="Unassembled WGS sequence"/>
</dbReference>
<protein>
    <submittedName>
        <fullName evidence="2">Uncharacterized protein</fullName>
    </submittedName>
</protein>
<feature type="transmembrane region" description="Helical" evidence="1">
    <location>
        <begin position="156"/>
        <end position="175"/>
    </location>
</feature>
<gene>
    <name evidence="2" type="ORF">CF651_05410</name>
</gene>
<name>A0A229UUA1_9BACL</name>
<dbReference type="OrthoDB" id="2841505at2"/>
<keyword evidence="1" id="KW-1133">Transmembrane helix</keyword>